<dbReference type="RefSeq" id="XP_075101937.1">
    <property type="nucleotide sequence ID" value="XM_075245836.1"/>
</dbReference>
<evidence type="ECO:0000313" key="2">
    <source>
        <dbReference type="RefSeq" id="XP_075101937.1"/>
    </source>
</evidence>
<evidence type="ECO:0000313" key="1">
    <source>
        <dbReference type="Proteomes" id="UP000790787"/>
    </source>
</evidence>
<reference evidence="2" key="2">
    <citation type="submission" date="2025-08" db="UniProtKB">
        <authorList>
            <consortium name="RefSeq"/>
        </authorList>
    </citation>
    <scope>IDENTIFICATION</scope>
    <source>
        <tissue evidence="2">Leaf</tissue>
    </source>
</reference>
<gene>
    <name evidence="2" type="primary">LOC142177360</name>
</gene>
<dbReference type="Proteomes" id="UP000790787">
    <property type="component" value="Chromosome 23"/>
</dbReference>
<organism evidence="1 2">
    <name type="scientific">Nicotiana tabacum</name>
    <name type="common">Common tobacco</name>
    <dbReference type="NCBI Taxonomy" id="4097"/>
    <lineage>
        <taxon>Eukaryota</taxon>
        <taxon>Viridiplantae</taxon>
        <taxon>Streptophyta</taxon>
        <taxon>Embryophyta</taxon>
        <taxon>Tracheophyta</taxon>
        <taxon>Spermatophyta</taxon>
        <taxon>Magnoliopsida</taxon>
        <taxon>eudicotyledons</taxon>
        <taxon>Gunneridae</taxon>
        <taxon>Pentapetalae</taxon>
        <taxon>asterids</taxon>
        <taxon>lamiids</taxon>
        <taxon>Solanales</taxon>
        <taxon>Solanaceae</taxon>
        <taxon>Nicotianoideae</taxon>
        <taxon>Nicotianeae</taxon>
        <taxon>Nicotiana</taxon>
    </lineage>
</organism>
<reference evidence="1" key="1">
    <citation type="journal article" date="2014" name="Nat. Commun.">
        <title>The tobacco genome sequence and its comparison with those of tomato and potato.</title>
        <authorList>
            <person name="Sierro N."/>
            <person name="Battey J.N."/>
            <person name="Ouadi S."/>
            <person name="Bakaher N."/>
            <person name="Bovet L."/>
            <person name="Willig A."/>
            <person name="Goepfert S."/>
            <person name="Peitsch M.C."/>
            <person name="Ivanov N.V."/>
        </authorList>
    </citation>
    <scope>NUCLEOTIDE SEQUENCE [LARGE SCALE GENOMIC DNA]</scope>
</reference>
<proteinExistence type="predicted"/>
<accession>A0AC58TXG4</accession>
<keyword evidence="1" id="KW-1185">Reference proteome</keyword>
<protein>
    <submittedName>
        <fullName evidence="2">Mitochondrial protein AtMg00860</fullName>
    </submittedName>
</protein>
<sequence length="108" mass="12763">MEDHVEHLRKVFMVLRENDLCVKHEKCSFAQPIVQFARHTISYGEIWMDNDKVEAIQNWEAPTKVPELQSFLGLANYYRRFIFGYSAIAAPLTDSPKKEREWKRSDIC</sequence>
<name>A0AC58TXG4_TOBAC</name>